<feature type="transmembrane region" description="Helical" evidence="7">
    <location>
        <begin position="212"/>
        <end position="234"/>
    </location>
</feature>
<dbReference type="InterPro" id="IPR020846">
    <property type="entry name" value="MFS_dom"/>
</dbReference>
<dbReference type="SUPFAM" id="SSF103473">
    <property type="entry name" value="MFS general substrate transporter"/>
    <property type="match status" value="1"/>
</dbReference>
<feature type="transmembrane region" description="Helical" evidence="7">
    <location>
        <begin position="123"/>
        <end position="143"/>
    </location>
</feature>
<gene>
    <name evidence="9" type="ORF">H9870_09310</name>
</gene>
<evidence type="ECO:0000256" key="2">
    <source>
        <dbReference type="ARBA" id="ARBA00007520"/>
    </source>
</evidence>
<evidence type="ECO:0000256" key="1">
    <source>
        <dbReference type="ARBA" id="ARBA00004651"/>
    </source>
</evidence>
<dbReference type="Gene3D" id="1.20.1720.10">
    <property type="entry name" value="Multidrug resistance protein D"/>
    <property type="match status" value="1"/>
</dbReference>
<protein>
    <submittedName>
        <fullName evidence="9">MFS transporter</fullName>
    </submittedName>
</protein>
<feature type="transmembrane region" description="Helical" evidence="7">
    <location>
        <begin position="155"/>
        <end position="176"/>
    </location>
</feature>
<comment type="caution">
    <text evidence="9">The sequence shown here is derived from an EMBL/GenBank/DDBJ whole genome shotgun (WGS) entry which is preliminary data.</text>
</comment>
<keyword evidence="4 7" id="KW-0812">Transmembrane</keyword>
<evidence type="ECO:0000256" key="6">
    <source>
        <dbReference type="ARBA" id="ARBA00023136"/>
    </source>
</evidence>
<feature type="transmembrane region" description="Helical" evidence="7">
    <location>
        <begin position="285"/>
        <end position="307"/>
    </location>
</feature>
<keyword evidence="3" id="KW-0813">Transport</keyword>
<feature type="transmembrane region" description="Helical" evidence="7">
    <location>
        <begin position="403"/>
        <end position="424"/>
    </location>
</feature>
<dbReference type="InterPro" id="IPR036259">
    <property type="entry name" value="MFS_trans_sf"/>
</dbReference>
<evidence type="ECO:0000256" key="5">
    <source>
        <dbReference type="ARBA" id="ARBA00022989"/>
    </source>
</evidence>
<dbReference type="Gene3D" id="1.20.1250.20">
    <property type="entry name" value="MFS general substrate transporter like domains"/>
    <property type="match status" value="1"/>
</dbReference>
<evidence type="ECO:0000256" key="7">
    <source>
        <dbReference type="SAM" id="Phobius"/>
    </source>
</evidence>
<comment type="similarity">
    <text evidence="2">Belongs to the major facilitator superfamily. TCR/Tet family.</text>
</comment>
<dbReference type="AlphaFoldDB" id="A0A9D1UL76"/>
<feature type="transmembrane region" description="Helical" evidence="7">
    <location>
        <begin position="37"/>
        <end position="57"/>
    </location>
</feature>
<evidence type="ECO:0000313" key="10">
    <source>
        <dbReference type="Proteomes" id="UP000824190"/>
    </source>
</evidence>
<evidence type="ECO:0000259" key="8">
    <source>
        <dbReference type="PROSITE" id="PS50850"/>
    </source>
</evidence>
<dbReference type="PANTHER" id="PTHR42718">
    <property type="entry name" value="MAJOR FACILITATOR SUPERFAMILY MULTIDRUG TRANSPORTER MFSC"/>
    <property type="match status" value="1"/>
</dbReference>
<dbReference type="EMBL" id="DXGC01000077">
    <property type="protein sequence ID" value="HIW91842.1"/>
    <property type="molecule type" value="Genomic_DNA"/>
</dbReference>
<dbReference type="InterPro" id="IPR001958">
    <property type="entry name" value="Tet-R_TetA/multi-R_MdtG-like"/>
</dbReference>
<feature type="transmembrane region" description="Helical" evidence="7">
    <location>
        <begin position="319"/>
        <end position="338"/>
    </location>
</feature>
<name>A0A9D1UL76_9CORY</name>
<feature type="transmembrane region" description="Helical" evidence="7">
    <location>
        <begin position="374"/>
        <end position="397"/>
    </location>
</feature>
<feature type="transmembrane region" description="Helical" evidence="7">
    <location>
        <begin position="69"/>
        <end position="93"/>
    </location>
</feature>
<feature type="transmembrane region" description="Helical" evidence="7">
    <location>
        <begin position="344"/>
        <end position="362"/>
    </location>
</feature>
<comment type="subcellular location">
    <subcellularLocation>
        <location evidence="1">Cell membrane</location>
        <topology evidence="1">Multi-pass membrane protein</topology>
    </subcellularLocation>
</comment>
<dbReference type="CDD" id="cd17321">
    <property type="entry name" value="MFS_MMR_MDR_like"/>
    <property type="match status" value="1"/>
</dbReference>
<sequence>MLVCASALFLVGLDTSMVTVALPSVSTSLGVERERLAWVVDAYTVPFASLLITAGALADRYGRRRIFRIGLVTVALSSLACAVAPTLEVLVLARALQGVGASMLTPVALAIVVNVMTDPRERALAIGAWGSMFGISLAAGPVTGGALTSAIDWRAVFWVNLPLIALILVLVAVFVPESRAADPRPLDPVGQILLVALVGIGVTLLIEGPHQGWTSPIALVAYPLLVATAAAFIVVETRRDAPLIDLSLARNGPFAAAIVSAVVVFTAFSMVMFLTTMLLQVDSDWSTVAAGAATLPMAVGTVVGAPLSGILVGRTGPRLPLIISGTLIAVAGLCLLPQTLPVLFLAFLLAGAGVGIASAPVTNTAVSTLPADRAGVAGGMTSTARQLGIAFGAALAGSLGVGTVAWTLIICCGAAVVAVAVLVIPRTGATVSR</sequence>
<keyword evidence="5 7" id="KW-1133">Transmembrane helix</keyword>
<evidence type="ECO:0000313" key="9">
    <source>
        <dbReference type="EMBL" id="HIW91842.1"/>
    </source>
</evidence>
<feature type="domain" description="Major facilitator superfamily (MFS) profile" evidence="8">
    <location>
        <begin position="1"/>
        <end position="428"/>
    </location>
</feature>
<dbReference type="Proteomes" id="UP000824190">
    <property type="component" value="Unassembled WGS sequence"/>
</dbReference>
<reference evidence="9" key="1">
    <citation type="journal article" date="2021" name="PeerJ">
        <title>Extensive microbial diversity within the chicken gut microbiome revealed by metagenomics and culture.</title>
        <authorList>
            <person name="Gilroy R."/>
            <person name="Ravi A."/>
            <person name="Getino M."/>
            <person name="Pursley I."/>
            <person name="Horton D.L."/>
            <person name="Alikhan N.F."/>
            <person name="Baker D."/>
            <person name="Gharbi K."/>
            <person name="Hall N."/>
            <person name="Watson M."/>
            <person name="Adriaenssens E.M."/>
            <person name="Foster-Nyarko E."/>
            <person name="Jarju S."/>
            <person name="Secka A."/>
            <person name="Antonio M."/>
            <person name="Oren A."/>
            <person name="Chaudhuri R.R."/>
            <person name="La Ragione R."/>
            <person name="Hildebrand F."/>
            <person name="Pallen M.J."/>
        </authorList>
    </citation>
    <scope>NUCLEOTIDE SEQUENCE</scope>
    <source>
        <strain evidence="9">CHK32-1732</strain>
    </source>
</reference>
<dbReference type="GO" id="GO:0022857">
    <property type="term" value="F:transmembrane transporter activity"/>
    <property type="evidence" value="ECO:0007669"/>
    <property type="project" value="InterPro"/>
</dbReference>
<dbReference type="GO" id="GO:0005886">
    <property type="term" value="C:plasma membrane"/>
    <property type="evidence" value="ECO:0007669"/>
    <property type="project" value="UniProtKB-SubCell"/>
</dbReference>
<feature type="transmembrane region" description="Helical" evidence="7">
    <location>
        <begin position="188"/>
        <end position="206"/>
    </location>
</feature>
<feature type="transmembrane region" description="Helical" evidence="7">
    <location>
        <begin position="254"/>
        <end position="279"/>
    </location>
</feature>
<dbReference type="Pfam" id="PF07690">
    <property type="entry name" value="MFS_1"/>
    <property type="match status" value="1"/>
</dbReference>
<evidence type="ECO:0000256" key="3">
    <source>
        <dbReference type="ARBA" id="ARBA00022448"/>
    </source>
</evidence>
<organism evidence="9 10">
    <name type="scientific">Candidatus Corynebacterium avicola</name>
    <dbReference type="NCBI Taxonomy" id="2838527"/>
    <lineage>
        <taxon>Bacteria</taxon>
        <taxon>Bacillati</taxon>
        <taxon>Actinomycetota</taxon>
        <taxon>Actinomycetes</taxon>
        <taxon>Mycobacteriales</taxon>
        <taxon>Corynebacteriaceae</taxon>
        <taxon>Corynebacterium</taxon>
    </lineage>
</organism>
<dbReference type="PRINTS" id="PR01035">
    <property type="entry name" value="TCRTETA"/>
</dbReference>
<reference evidence="9" key="2">
    <citation type="submission" date="2021-04" db="EMBL/GenBank/DDBJ databases">
        <authorList>
            <person name="Gilroy R."/>
        </authorList>
    </citation>
    <scope>NUCLEOTIDE SEQUENCE</scope>
    <source>
        <strain evidence="9">CHK32-1732</strain>
    </source>
</reference>
<proteinExistence type="inferred from homology"/>
<feature type="transmembrane region" description="Helical" evidence="7">
    <location>
        <begin position="99"/>
        <end position="116"/>
    </location>
</feature>
<dbReference type="PANTHER" id="PTHR42718:SF9">
    <property type="entry name" value="MAJOR FACILITATOR SUPERFAMILY MULTIDRUG TRANSPORTER MFSC"/>
    <property type="match status" value="1"/>
</dbReference>
<dbReference type="PROSITE" id="PS50850">
    <property type="entry name" value="MFS"/>
    <property type="match status" value="1"/>
</dbReference>
<dbReference type="PROSITE" id="PS00216">
    <property type="entry name" value="SUGAR_TRANSPORT_1"/>
    <property type="match status" value="1"/>
</dbReference>
<accession>A0A9D1UL76</accession>
<dbReference type="InterPro" id="IPR011701">
    <property type="entry name" value="MFS"/>
</dbReference>
<dbReference type="InterPro" id="IPR005829">
    <property type="entry name" value="Sugar_transporter_CS"/>
</dbReference>
<evidence type="ECO:0000256" key="4">
    <source>
        <dbReference type="ARBA" id="ARBA00022692"/>
    </source>
</evidence>
<keyword evidence="6 7" id="KW-0472">Membrane</keyword>